<organism evidence="1 2">
    <name type="scientific">Streptomyces albidochromogenes</name>
    <dbReference type="NCBI Taxonomy" id="329524"/>
    <lineage>
        <taxon>Bacteria</taxon>
        <taxon>Bacillati</taxon>
        <taxon>Actinomycetota</taxon>
        <taxon>Actinomycetes</taxon>
        <taxon>Kitasatosporales</taxon>
        <taxon>Streptomycetaceae</taxon>
        <taxon>Streptomyces</taxon>
    </lineage>
</organism>
<name>A0ABW6FGL0_9ACTN</name>
<evidence type="ECO:0008006" key="3">
    <source>
        <dbReference type="Google" id="ProtNLM"/>
    </source>
</evidence>
<sequence length="84" mass="9335">MVVLRPPVEPMLAQARETAPGPGVLPGGLAFEAKFDGYRCLLFTPIRQYPAQHRELCAPCLTEHHEQAQAERAAQRQAQAADRR</sequence>
<dbReference type="Proteomes" id="UP001598448">
    <property type="component" value="Unassembled WGS sequence"/>
</dbReference>
<protein>
    <recommendedName>
        <fullName evidence="3">ATP-dependent DNA ligase</fullName>
    </recommendedName>
</protein>
<dbReference type="SUPFAM" id="SSF56091">
    <property type="entry name" value="DNA ligase/mRNA capping enzyme, catalytic domain"/>
    <property type="match status" value="1"/>
</dbReference>
<keyword evidence="2" id="KW-1185">Reference proteome</keyword>
<reference evidence="1 2" key="1">
    <citation type="submission" date="2024-09" db="EMBL/GenBank/DDBJ databases">
        <title>The Natural Products Discovery Center: Release of the First 8490 Sequenced Strains for Exploring Actinobacteria Biosynthetic Diversity.</title>
        <authorList>
            <person name="Kalkreuter E."/>
            <person name="Kautsar S.A."/>
            <person name="Yang D."/>
            <person name="Bader C.D."/>
            <person name="Teijaro C.N."/>
            <person name="Fluegel L."/>
            <person name="Davis C.M."/>
            <person name="Simpson J.R."/>
            <person name="Lauterbach L."/>
            <person name="Steele A.D."/>
            <person name="Gui C."/>
            <person name="Meng S."/>
            <person name="Li G."/>
            <person name="Viehrig K."/>
            <person name="Ye F."/>
            <person name="Su P."/>
            <person name="Kiefer A.F."/>
            <person name="Nichols A."/>
            <person name="Cepeda A.J."/>
            <person name="Yan W."/>
            <person name="Fan B."/>
            <person name="Jiang Y."/>
            <person name="Adhikari A."/>
            <person name="Zheng C.-J."/>
            <person name="Schuster L."/>
            <person name="Cowan T.M."/>
            <person name="Smanski M.J."/>
            <person name="Chevrette M.G."/>
            <person name="De Carvalho L.P.S."/>
            <person name="Shen B."/>
        </authorList>
    </citation>
    <scope>NUCLEOTIDE SEQUENCE [LARGE SCALE GENOMIC DNA]</scope>
    <source>
        <strain evidence="1 2">NPDC058348</strain>
    </source>
</reference>
<proteinExistence type="predicted"/>
<dbReference type="EMBL" id="JBHXIJ010000018">
    <property type="protein sequence ID" value="MFD5098324.1"/>
    <property type="molecule type" value="Genomic_DNA"/>
</dbReference>
<evidence type="ECO:0000313" key="1">
    <source>
        <dbReference type="EMBL" id="MFD5098324.1"/>
    </source>
</evidence>
<dbReference type="RefSeq" id="WP_386709069.1">
    <property type="nucleotide sequence ID" value="NZ_JBHXIJ010000018.1"/>
</dbReference>
<gene>
    <name evidence="1" type="ORF">ACFWJN_04995</name>
</gene>
<accession>A0ABW6FGL0</accession>
<comment type="caution">
    <text evidence="1">The sequence shown here is derived from an EMBL/GenBank/DDBJ whole genome shotgun (WGS) entry which is preliminary data.</text>
</comment>
<evidence type="ECO:0000313" key="2">
    <source>
        <dbReference type="Proteomes" id="UP001598448"/>
    </source>
</evidence>